<dbReference type="Proteomes" id="UP000192578">
    <property type="component" value="Unassembled WGS sequence"/>
</dbReference>
<organism evidence="1 2">
    <name type="scientific">Hypsibius exemplaris</name>
    <name type="common">Freshwater tardigrade</name>
    <dbReference type="NCBI Taxonomy" id="2072580"/>
    <lineage>
        <taxon>Eukaryota</taxon>
        <taxon>Metazoa</taxon>
        <taxon>Ecdysozoa</taxon>
        <taxon>Tardigrada</taxon>
        <taxon>Eutardigrada</taxon>
        <taxon>Parachela</taxon>
        <taxon>Hypsibioidea</taxon>
        <taxon>Hypsibiidae</taxon>
        <taxon>Hypsibius</taxon>
    </lineage>
</organism>
<sequence length="153" mass="18301">MIQQRLARNPRFQNWISGRKWENILKIDEAWVYLTNCKGRRRIYYEFRGERTEESWTKFWKESHPKGVMFVSGVCNRGKIKICFIEPDAKILYSKYCIEKVLTPMLRDDVSRLFPEKLLKKAVFHHDSAPTHASKLTDDWLCSTPIRFTLKED</sequence>
<gene>
    <name evidence="1" type="ORF">BV898_00105</name>
</gene>
<keyword evidence="2" id="KW-1185">Reference proteome</keyword>
<dbReference type="InterPro" id="IPR036397">
    <property type="entry name" value="RNaseH_sf"/>
</dbReference>
<dbReference type="EMBL" id="MTYJ01000001">
    <property type="protein sequence ID" value="OQV25967.1"/>
    <property type="molecule type" value="Genomic_DNA"/>
</dbReference>
<dbReference type="AlphaFoldDB" id="A0A1W0XES9"/>
<evidence type="ECO:0008006" key="3">
    <source>
        <dbReference type="Google" id="ProtNLM"/>
    </source>
</evidence>
<protein>
    <recommendedName>
        <fullName evidence="3">Mariner Mos1 transposase</fullName>
    </recommendedName>
</protein>
<proteinExistence type="predicted"/>
<accession>A0A1W0XES9</accession>
<evidence type="ECO:0000313" key="2">
    <source>
        <dbReference type="Proteomes" id="UP000192578"/>
    </source>
</evidence>
<reference evidence="2" key="1">
    <citation type="submission" date="2017-01" db="EMBL/GenBank/DDBJ databases">
        <title>Comparative genomics of anhydrobiosis in the tardigrade Hypsibius dujardini.</title>
        <authorList>
            <person name="Yoshida Y."/>
            <person name="Koutsovoulos G."/>
            <person name="Laetsch D."/>
            <person name="Stevens L."/>
            <person name="Kumar S."/>
            <person name="Horikawa D."/>
            <person name="Ishino K."/>
            <person name="Komine S."/>
            <person name="Tomita M."/>
            <person name="Blaxter M."/>
            <person name="Arakawa K."/>
        </authorList>
    </citation>
    <scope>NUCLEOTIDE SEQUENCE [LARGE SCALE GENOMIC DNA]</scope>
    <source>
        <strain evidence="2">Z151</strain>
    </source>
</reference>
<dbReference type="Gene3D" id="3.30.420.10">
    <property type="entry name" value="Ribonuclease H-like superfamily/Ribonuclease H"/>
    <property type="match status" value="1"/>
</dbReference>
<name>A0A1W0XES9_HYPEX</name>
<comment type="caution">
    <text evidence="1">The sequence shown here is derived from an EMBL/GenBank/DDBJ whole genome shotgun (WGS) entry which is preliminary data.</text>
</comment>
<dbReference type="GO" id="GO:0003676">
    <property type="term" value="F:nucleic acid binding"/>
    <property type="evidence" value="ECO:0007669"/>
    <property type="project" value="InterPro"/>
</dbReference>
<evidence type="ECO:0000313" key="1">
    <source>
        <dbReference type="EMBL" id="OQV25967.1"/>
    </source>
</evidence>